<dbReference type="InterPro" id="IPR036691">
    <property type="entry name" value="Endo/exonu/phosph_ase_sf"/>
</dbReference>
<comment type="caution">
    <text evidence="2">The sequence shown here is derived from an EMBL/GenBank/DDBJ whole genome shotgun (WGS) entry which is preliminary data.</text>
</comment>
<dbReference type="Proteomes" id="UP000770661">
    <property type="component" value="Unassembled WGS sequence"/>
</dbReference>
<keyword evidence="3" id="KW-1185">Reference proteome</keyword>
<evidence type="ECO:0000313" key="2">
    <source>
        <dbReference type="EMBL" id="KAG0714751.1"/>
    </source>
</evidence>
<name>A0A8J5CKC4_CHIOP</name>
<protein>
    <recommendedName>
        <fullName evidence="1">Endonuclease/exonuclease/phosphatase domain-containing protein</fullName>
    </recommendedName>
</protein>
<proteinExistence type="predicted"/>
<sequence length="646" mass="73893">MPTYRPSQEKLTLISANVRGLQTNIGDLAHSFIIPHNPDIIATVETFLNPTIPANFGHIQGYSRWLRRDRAHGTFGGIAVCFREGLAVEALEVEMDRHLEMMFFRLWTSRHETILLCVCYRPQWQGNDPIHFLHSNIDTLLLQHNCNHLIVVGDMNQHLVARQFENLLTEYGLNNHVNFPTHISGSSLDPVITDLPEEVITCLPLGMVGSSDHSAVLTTISTTVVRDEATARVNWLWSRGDWDSLKENLDSIVWTELLHGDCRRAADNKSRAWLRYKSHPSQLNKHRHKEACKTMCQVQKQAIQRWREDLKAKYSGQSVSSKEWWCGVKQQQGLFADNTIPPLTRPNGVLGPLLWNVYFNDILQLIPEAQAYADDCTLAFPCDRRDWQDTVCRINLALDNIVTWSSRWQVSLAPDKTQALLISRRQDITNLPAPDIRLEGRSLPLQRSISILGVEFDAGLTFTSHARRVAKNSAWRLSCVRRISHLLDAKGVEVLYKAQVRPLMEYSPLAWSSCPPSYLATLDHVQRRAQRLVSDKRPHHAPDSFQPLQERRDVAGLCVMHKALNLHTPHLAAIKLPRPPSPLRSTRVAPNRQEQVTVPFSRTEHHLHSFLPRYGRLWNQLVHQTDLHHHASLQDFKRGVNSWLMA</sequence>
<feature type="domain" description="Endonuclease/exonuclease/phosphatase" evidence="1">
    <location>
        <begin position="15"/>
        <end position="213"/>
    </location>
</feature>
<reference evidence="2" key="1">
    <citation type="submission" date="2020-07" db="EMBL/GenBank/DDBJ databases">
        <title>The High-quality genome of the commercially important snow crab, Chionoecetes opilio.</title>
        <authorList>
            <person name="Jeong J.-H."/>
            <person name="Ryu S."/>
        </authorList>
    </citation>
    <scope>NUCLEOTIDE SEQUENCE</scope>
    <source>
        <strain evidence="2">MADBK_172401_WGS</strain>
        <tissue evidence="2">Digestive gland</tissue>
    </source>
</reference>
<gene>
    <name evidence="2" type="ORF">GWK47_013534</name>
</gene>
<dbReference type="GO" id="GO:0003824">
    <property type="term" value="F:catalytic activity"/>
    <property type="evidence" value="ECO:0007669"/>
    <property type="project" value="InterPro"/>
</dbReference>
<dbReference type="InterPro" id="IPR005135">
    <property type="entry name" value="Endo/exonuclease/phosphatase"/>
</dbReference>
<dbReference type="Gene3D" id="3.60.10.10">
    <property type="entry name" value="Endonuclease/exonuclease/phosphatase"/>
    <property type="match status" value="1"/>
</dbReference>
<dbReference type="OrthoDB" id="6378051at2759"/>
<evidence type="ECO:0000259" key="1">
    <source>
        <dbReference type="Pfam" id="PF03372"/>
    </source>
</evidence>
<dbReference type="EMBL" id="JACEEZ010020284">
    <property type="protein sequence ID" value="KAG0714751.1"/>
    <property type="molecule type" value="Genomic_DNA"/>
</dbReference>
<dbReference type="Pfam" id="PF03372">
    <property type="entry name" value="Exo_endo_phos"/>
    <property type="match status" value="1"/>
</dbReference>
<organism evidence="2 3">
    <name type="scientific">Chionoecetes opilio</name>
    <name type="common">Atlantic snow crab</name>
    <name type="synonym">Cancer opilio</name>
    <dbReference type="NCBI Taxonomy" id="41210"/>
    <lineage>
        <taxon>Eukaryota</taxon>
        <taxon>Metazoa</taxon>
        <taxon>Ecdysozoa</taxon>
        <taxon>Arthropoda</taxon>
        <taxon>Crustacea</taxon>
        <taxon>Multicrustacea</taxon>
        <taxon>Malacostraca</taxon>
        <taxon>Eumalacostraca</taxon>
        <taxon>Eucarida</taxon>
        <taxon>Decapoda</taxon>
        <taxon>Pleocyemata</taxon>
        <taxon>Brachyura</taxon>
        <taxon>Eubrachyura</taxon>
        <taxon>Majoidea</taxon>
        <taxon>Majidae</taxon>
        <taxon>Chionoecetes</taxon>
    </lineage>
</organism>
<evidence type="ECO:0000313" key="3">
    <source>
        <dbReference type="Proteomes" id="UP000770661"/>
    </source>
</evidence>
<dbReference type="SUPFAM" id="SSF56219">
    <property type="entry name" value="DNase I-like"/>
    <property type="match status" value="1"/>
</dbReference>
<dbReference type="AlphaFoldDB" id="A0A8J5CKC4"/>
<accession>A0A8J5CKC4</accession>
<dbReference type="PANTHER" id="PTHR33332">
    <property type="entry name" value="REVERSE TRANSCRIPTASE DOMAIN-CONTAINING PROTEIN"/>
    <property type="match status" value="1"/>
</dbReference>